<gene>
    <name evidence="2" type="ORF">FSPOR_3745</name>
</gene>
<feature type="region of interest" description="Disordered" evidence="1">
    <location>
        <begin position="178"/>
        <end position="210"/>
    </location>
</feature>
<accession>A0A395SE89</accession>
<evidence type="ECO:0000256" key="1">
    <source>
        <dbReference type="SAM" id="MobiDB-lite"/>
    </source>
</evidence>
<feature type="region of interest" description="Disordered" evidence="1">
    <location>
        <begin position="231"/>
        <end position="252"/>
    </location>
</feature>
<dbReference type="EMBL" id="PXOF01000049">
    <property type="protein sequence ID" value="RGP70726.1"/>
    <property type="molecule type" value="Genomic_DNA"/>
</dbReference>
<feature type="region of interest" description="Disordered" evidence="1">
    <location>
        <begin position="1"/>
        <end position="71"/>
    </location>
</feature>
<comment type="caution">
    <text evidence="2">The sequence shown here is derived from an EMBL/GenBank/DDBJ whole genome shotgun (WGS) entry which is preliminary data.</text>
</comment>
<organism evidence="2 3">
    <name type="scientific">Fusarium sporotrichioides</name>
    <dbReference type="NCBI Taxonomy" id="5514"/>
    <lineage>
        <taxon>Eukaryota</taxon>
        <taxon>Fungi</taxon>
        <taxon>Dikarya</taxon>
        <taxon>Ascomycota</taxon>
        <taxon>Pezizomycotina</taxon>
        <taxon>Sordariomycetes</taxon>
        <taxon>Hypocreomycetidae</taxon>
        <taxon>Hypocreales</taxon>
        <taxon>Nectriaceae</taxon>
        <taxon>Fusarium</taxon>
    </lineage>
</organism>
<reference evidence="2 3" key="1">
    <citation type="journal article" date="2018" name="PLoS Pathog.">
        <title>Evolution of structural diversity of trichothecenes, a family of toxins produced by plant pathogenic and entomopathogenic fungi.</title>
        <authorList>
            <person name="Proctor R.H."/>
            <person name="McCormick S.P."/>
            <person name="Kim H.S."/>
            <person name="Cardoza R.E."/>
            <person name="Stanley A.M."/>
            <person name="Lindo L."/>
            <person name="Kelly A."/>
            <person name="Brown D.W."/>
            <person name="Lee T."/>
            <person name="Vaughan M.M."/>
            <person name="Alexander N.J."/>
            <person name="Busman M."/>
            <person name="Gutierrez S."/>
        </authorList>
    </citation>
    <scope>NUCLEOTIDE SEQUENCE [LARGE SCALE GENOMIC DNA]</scope>
    <source>
        <strain evidence="2 3">NRRL 3299</strain>
    </source>
</reference>
<name>A0A395SE89_FUSSP</name>
<proteinExistence type="predicted"/>
<dbReference type="AlphaFoldDB" id="A0A395SE89"/>
<feature type="compositionally biased region" description="Low complexity" evidence="1">
    <location>
        <begin position="23"/>
        <end position="44"/>
    </location>
</feature>
<sequence length="575" mass="60435">MAGPNYANAGSLNDAKELQKMFKGQSSGNSSGKNRGKSKGSSNSLPMKRQETFTHPHRGPPLAFTKTNVPPPSARYYTATLLSDPLKRAPGTILGSASVAFLKREDSASHTPATPVQTMQNADLRIAAQPPVAGNQVTNPTVSAVAAAEGKQNHAQGQDKMFEMGSKNHASALAAPRAAVSDSNAVPPRGLATDQDKATVKDPTAMSAGETKIVNKEEESKKSIANTFFSLMSGDSDEDSDGEPPAAKVQDEAVNQSITTVFLKYSSDEILKLKSNAEKDVLPSDIIVRRANSKGKATIAAISSQAMSHLARVKQDLKTTTDSFVSKSSGTGLQAANGATANVAQSIKPRATVSQQSIKTVENSEILFESNLRPVVKVPQTAGTQQNGMKPHIAEDLSKLKLGSTKTKRADPSPSQTRDEGAKCTAPQQQHQGKTELSSESTDNTSLRPEAPGFVPTVTPEWASLLANGSNKPAEAHSLAGNLIRSTCLSGQMIITTPIQIADGQLISGPPSSQLVMQPTTPATNQMPSLNIPASDPFAVNSPFLGVEKNINGLTANASKARKPTKGLGSSMWAK</sequence>
<feature type="compositionally biased region" description="Polar residues" evidence="1">
    <location>
        <begin position="426"/>
        <end position="447"/>
    </location>
</feature>
<dbReference type="Proteomes" id="UP000266152">
    <property type="component" value="Unassembled WGS sequence"/>
</dbReference>
<evidence type="ECO:0000313" key="3">
    <source>
        <dbReference type="Proteomes" id="UP000266152"/>
    </source>
</evidence>
<evidence type="ECO:0000313" key="2">
    <source>
        <dbReference type="EMBL" id="RGP70726.1"/>
    </source>
</evidence>
<protein>
    <submittedName>
        <fullName evidence="2">Uncharacterized protein</fullName>
    </submittedName>
</protein>
<feature type="region of interest" description="Disordered" evidence="1">
    <location>
        <begin position="398"/>
        <end position="451"/>
    </location>
</feature>
<keyword evidence="3" id="KW-1185">Reference proteome</keyword>